<evidence type="ECO:0000256" key="6">
    <source>
        <dbReference type="SAM" id="MobiDB-lite"/>
    </source>
</evidence>
<keyword evidence="2" id="KW-0677">Repeat</keyword>
<protein>
    <recommendedName>
        <fullName evidence="7">RRM domain-containing protein</fullName>
    </recommendedName>
</protein>
<feature type="region of interest" description="Disordered" evidence="6">
    <location>
        <begin position="357"/>
        <end position="400"/>
    </location>
</feature>
<dbReference type="PANTHER" id="PTHR48039">
    <property type="entry name" value="RNA-BINDING MOTIF PROTEIN 14B"/>
    <property type="match status" value="1"/>
</dbReference>
<dbReference type="InterPro" id="IPR051945">
    <property type="entry name" value="RRM_MRD1_RNA_proc_ribogen"/>
</dbReference>
<feature type="compositionally biased region" description="Basic and acidic residues" evidence="6">
    <location>
        <begin position="859"/>
        <end position="868"/>
    </location>
</feature>
<dbReference type="CDD" id="cd12415">
    <property type="entry name" value="RRM3_RBM28_like"/>
    <property type="match status" value="1"/>
</dbReference>
<dbReference type="AlphaFoldDB" id="A0AAV3R8D3"/>
<name>A0AAV3R8D3_LITER</name>
<dbReference type="CDD" id="cd12413">
    <property type="entry name" value="RRM1_RBM28_like"/>
    <property type="match status" value="1"/>
</dbReference>
<dbReference type="Pfam" id="PF00076">
    <property type="entry name" value="RRM_1"/>
    <property type="match status" value="3"/>
</dbReference>
<dbReference type="InterPro" id="IPR012677">
    <property type="entry name" value="Nucleotide-bd_a/b_plait_sf"/>
</dbReference>
<evidence type="ECO:0000256" key="3">
    <source>
        <dbReference type="ARBA" id="ARBA00022884"/>
    </source>
</evidence>
<dbReference type="Gene3D" id="3.30.70.330">
    <property type="match status" value="4"/>
</dbReference>
<dbReference type="GO" id="GO:0003729">
    <property type="term" value="F:mRNA binding"/>
    <property type="evidence" value="ECO:0007669"/>
    <property type="project" value="TreeGrafter"/>
</dbReference>
<feature type="compositionally biased region" description="Acidic residues" evidence="6">
    <location>
        <begin position="361"/>
        <end position="383"/>
    </location>
</feature>
<feature type="compositionally biased region" description="Basic and acidic residues" evidence="6">
    <location>
        <begin position="881"/>
        <end position="892"/>
    </location>
</feature>
<feature type="compositionally biased region" description="Polar residues" evidence="6">
    <location>
        <begin position="905"/>
        <end position="915"/>
    </location>
</feature>
<dbReference type="InterPro" id="IPR000504">
    <property type="entry name" value="RRM_dom"/>
</dbReference>
<proteinExistence type="predicted"/>
<dbReference type="CDD" id="cd12416">
    <property type="entry name" value="RRM4_RBM28_like"/>
    <property type="match status" value="1"/>
</dbReference>
<feature type="domain" description="RRM" evidence="7">
    <location>
        <begin position="21"/>
        <end position="99"/>
    </location>
</feature>
<dbReference type="EMBL" id="BAABME010007877">
    <property type="protein sequence ID" value="GAA0171911.1"/>
    <property type="molecule type" value="Genomic_DNA"/>
</dbReference>
<evidence type="ECO:0000313" key="8">
    <source>
        <dbReference type="EMBL" id="GAA0171911.1"/>
    </source>
</evidence>
<dbReference type="FunFam" id="3.30.70.330:FF:000182">
    <property type="entry name" value="RNA-binding motif protein 28"/>
    <property type="match status" value="1"/>
</dbReference>
<feature type="region of interest" description="Disordered" evidence="6">
    <location>
        <begin position="755"/>
        <end position="892"/>
    </location>
</feature>
<dbReference type="PROSITE" id="PS50102">
    <property type="entry name" value="RRM"/>
    <property type="match status" value="4"/>
</dbReference>
<dbReference type="GO" id="GO:0005634">
    <property type="term" value="C:nucleus"/>
    <property type="evidence" value="ECO:0007669"/>
    <property type="project" value="UniProtKB-SubCell"/>
</dbReference>
<evidence type="ECO:0000256" key="2">
    <source>
        <dbReference type="ARBA" id="ARBA00022737"/>
    </source>
</evidence>
<feature type="domain" description="RRM" evidence="7">
    <location>
        <begin position="493"/>
        <end position="576"/>
    </location>
</feature>
<keyword evidence="9" id="KW-1185">Reference proteome</keyword>
<feature type="domain" description="RRM" evidence="7">
    <location>
        <begin position="269"/>
        <end position="347"/>
    </location>
</feature>
<organism evidence="8 9">
    <name type="scientific">Lithospermum erythrorhizon</name>
    <name type="common">Purple gromwell</name>
    <name type="synonym">Lithospermum officinale var. erythrorhizon</name>
    <dbReference type="NCBI Taxonomy" id="34254"/>
    <lineage>
        <taxon>Eukaryota</taxon>
        <taxon>Viridiplantae</taxon>
        <taxon>Streptophyta</taxon>
        <taxon>Embryophyta</taxon>
        <taxon>Tracheophyta</taxon>
        <taxon>Spermatophyta</taxon>
        <taxon>Magnoliopsida</taxon>
        <taxon>eudicotyledons</taxon>
        <taxon>Gunneridae</taxon>
        <taxon>Pentapetalae</taxon>
        <taxon>asterids</taxon>
        <taxon>lamiids</taxon>
        <taxon>Boraginales</taxon>
        <taxon>Boraginaceae</taxon>
        <taxon>Boraginoideae</taxon>
        <taxon>Lithospermeae</taxon>
        <taxon>Lithospermum</taxon>
    </lineage>
</organism>
<evidence type="ECO:0000259" key="7">
    <source>
        <dbReference type="PROSITE" id="PS50102"/>
    </source>
</evidence>
<feature type="region of interest" description="Disordered" evidence="6">
    <location>
        <begin position="1"/>
        <end position="21"/>
    </location>
</feature>
<dbReference type="SMART" id="SM00360">
    <property type="entry name" value="RRM"/>
    <property type="match status" value="4"/>
</dbReference>
<reference evidence="8 9" key="1">
    <citation type="submission" date="2024-01" db="EMBL/GenBank/DDBJ databases">
        <title>The complete chloroplast genome sequence of Lithospermum erythrorhizon: insights into the phylogenetic relationship among Boraginaceae species and the maternal lineages of purple gromwells.</title>
        <authorList>
            <person name="Okada T."/>
            <person name="Watanabe K."/>
        </authorList>
    </citation>
    <scope>NUCLEOTIDE SEQUENCE [LARGE SCALE GENOMIC DNA]</scope>
</reference>
<feature type="compositionally biased region" description="Basic and acidic residues" evidence="6">
    <location>
        <begin position="106"/>
        <end position="125"/>
    </location>
</feature>
<dbReference type="CDD" id="cd12414">
    <property type="entry name" value="RRM2_RBM28_like"/>
    <property type="match status" value="1"/>
</dbReference>
<sequence>MGKNKKMNKSGGDGDTQHSPSTIFVTNLPYSFTNPQLEETFSEVGPIRRCFMVTKKGSSEHRGIAFVQFAAVEDANRAVELKNGSAVGGRKIGVKPAMHRATLEQRRTKENQVNKDETIDVKESNADLSTEAVKPEPPSNLLQSGKSANESKAKVPGRTAPTEVKSSEKQRIAKTVIVGGLLNADMAEDAHRIARECGTVCSVTYPLPVQELQHYGLAHDGCKADASSVLYTSVKSARSCVAKLHKKEICGGTVWARQLGGEGSKTQKWKLIVRNLPFKAGVSEIKDMFLPAGFVWDVFIPQNAETGLAKGFAFIKFTSKQDAESAIQKFNGKSFGKRPIAVDWAVPKKVYTSGGRYVVSSEDEQSENDDDDDSSDIEDGDVDVADKSSPAEELDVASDESDLIEEKIDMIEADFNDEADVARKVLENIISSSSKEVLASPLDNVSVPDGSKDAEIISTTSKSSAMTLPDGAGLDSAVSKSIKPKETEEDLHRTVFVSNLPFDIEKEEVKQRFSAFGELQSFIPVLHQVTKRPKGTGFLKFKTEEAADAAFNAANPATGLGVILKGRQLKVMKALDKQTAQKKDVEKTKKEDHDHRNLYLTKEGHILEGTPAAEGVSASDLSKRKSLQEKKTTKLQSPNFHVSKTRLIMYNIPKSMSEKGLKKLCIEAVISRASKQKPMIRQIKILKDLKKGNDATKDFSRGVAFIEFTEHEHALVALRVLNNNPGTFGSEHRPIVEFALDNVQKLKLREERNQYQVQDPHNHPRDSQMNNNSNNLRKRKMTGDQSSQMSEFKKEYDMGNKVPSGADNRGDGRANKKQKSAPPSKGDKFPTKKMPLGLKKEMKSEGGVQQPMTPKLSMKRPDRREVQKGVENTNKRKKGKKNNDPLGRDETDKLDVLIEQYKSKFTQHTANQNEGGAQGGKKLRRWFQT</sequence>
<keyword evidence="4" id="KW-0539">Nucleus</keyword>
<feature type="region of interest" description="Disordered" evidence="6">
    <location>
        <begin position="106"/>
        <end position="167"/>
    </location>
</feature>
<evidence type="ECO:0000256" key="4">
    <source>
        <dbReference type="ARBA" id="ARBA00023242"/>
    </source>
</evidence>
<dbReference type="SUPFAM" id="SSF54928">
    <property type="entry name" value="RNA-binding domain, RBD"/>
    <property type="match status" value="3"/>
</dbReference>
<feature type="compositionally biased region" description="Polar residues" evidence="6">
    <location>
        <begin position="140"/>
        <end position="150"/>
    </location>
</feature>
<dbReference type="Proteomes" id="UP001454036">
    <property type="component" value="Unassembled WGS sequence"/>
</dbReference>
<feature type="domain" description="RRM" evidence="7">
    <location>
        <begin position="645"/>
        <end position="753"/>
    </location>
</feature>
<accession>A0AAV3R8D3</accession>
<evidence type="ECO:0000256" key="5">
    <source>
        <dbReference type="PROSITE-ProRule" id="PRU00176"/>
    </source>
</evidence>
<keyword evidence="3 5" id="KW-0694">RNA-binding</keyword>
<comment type="caution">
    <text evidence="8">The sequence shown here is derived from an EMBL/GenBank/DDBJ whole genome shotgun (WGS) entry which is preliminary data.</text>
</comment>
<feature type="region of interest" description="Disordered" evidence="6">
    <location>
        <begin position="905"/>
        <end position="929"/>
    </location>
</feature>
<dbReference type="PANTHER" id="PTHR48039:SF5">
    <property type="entry name" value="RNA-BINDING PROTEIN 28"/>
    <property type="match status" value="1"/>
</dbReference>
<evidence type="ECO:0000256" key="1">
    <source>
        <dbReference type="ARBA" id="ARBA00004123"/>
    </source>
</evidence>
<evidence type="ECO:0000313" key="9">
    <source>
        <dbReference type="Proteomes" id="UP001454036"/>
    </source>
</evidence>
<comment type="subcellular location">
    <subcellularLocation>
        <location evidence="1">Nucleus</location>
    </subcellularLocation>
</comment>
<dbReference type="InterPro" id="IPR035979">
    <property type="entry name" value="RBD_domain_sf"/>
</dbReference>
<gene>
    <name evidence="8" type="ORF">LIER_25843</name>
</gene>